<accession>A0A2S9XTL6</accession>
<proteinExistence type="predicted"/>
<dbReference type="InterPro" id="IPR019283">
    <property type="entry name" value="DUF2330"/>
</dbReference>
<dbReference type="OrthoDB" id="5484960at2"/>
<dbReference type="EMBL" id="PVNL01000135">
    <property type="protein sequence ID" value="PRP96218.1"/>
    <property type="molecule type" value="Genomic_DNA"/>
</dbReference>
<dbReference type="Pfam" id="PF10092">
    <property type="entry name" value="DUF2330"/>
    <property type="match status" value="1"/>
</dbReference>
<name>A0A2S9XTL6_9BACT</name>
<feature type="signal peptide" evidence="1">
    <location>
        <begin position="1"/>
        <end position="32"/>
    </location>
</feature>
<protein>
    <recommendedName>
        <fullName evidence="4">DUF2330 domain-containing protein</fullName>
    </recommendedName>
</protein>
<reference evidence="2 3" key="1">
    <citation type="submission" date="2018-03" db="EMBL/GenBank/DDBJ databases">
        <title>Draft Genome Sequences of the Obligatory Marine Myxobacteria Enhygromyxa salina SWB007.</title>
        <authorList>
            <person name="Poehlein A."/>
            <person name="Moghaddam J.A."/>
            <person name="Harms H."/>
            <person name="Alanjari M."/>
            <person name="Koenig G.M."/>
            <person name="Daniel R."/>
            <person name="Schaeberle T.F."/>
        </authorList>
    </citation>
    <scope>NUCLEOTIDE SEQUENCE [LARGE SCALE GENOMIC DNA]</scope>
    <source>
        <strain evidence="2 3">SWB007</strain>
    </source>
</reference>
<dbReference type="AlphaFoldDB" id="A0A2S9XTL6"/>
<keyword evidence="1" id="KW-0732">Signal</keyword>
<sequence length="574" mass="61750">MNSTYPCLKPLAVSLAAAAVASLAMVPIVANACGGTFCDAGPQVMPVDQSGENILFWIDNGEGGPHTEAHIQIQYEGDPDRFAWLVPVSQVPEVLVGSQALFSNMLAGTGPTITVNTRFDGDCGFAGVGLGCGAVSLDSSVGFADSGAGTFGGEEDGGEGPQILDRGFAGAFEYVVLTGDNVDVIVDWLDAAGYAQDPDAPPILQEYLDDDFVFVAFKLRSGVGVDEIHPLAIRYPGVEPCIPIRLTRIAATDDMAIRAFFLGSDRAVPQNWPHVELNLAKLDWLGAAASSYLELVGLAIDEAGGRAFVTEYAGTDAVVTTSGINGAKWDGSVFVDLPPVEVVSALADQELLLCSNGNCDFFHPQVRPVLQRYLPAPEGMDEEAFWSDLFSNIDSIDPVAWDTQPGLAAELDERIFVPGQHAVDMLVDATYLTRMFTLISPHEMIEDPLFHETSSLGTVDNNITTTRVFSCDEGPDWIEFDDGRQVALEAGVYPQFADMPSAQRIERVPMVGPAQVEADNLDEINDLIEASNHDQLVGPAPWNCSISRLRPEAMLTMFALFGLAWFQRAPRRRG</sequence>
<dbReference type="Proteomes" id="UP000238823">
    <property type="component" value="Unassembled WGS sequence"/>
</dbReference>
<comment type="caution">
    <text evidence="2">The sequence shown here is derived from an EMBL/GenBank/DDBJ whole genome shotgun (WGS) entry which is preliminary data.</text>
</comment>
<organism evidence="2 3">
    <name type="scientific">Enhygromyxa salina</name>
    <dbReference type="NCBI Taxonomy" id="215803"/>
    <lineage>
        <taxon>Bacteria</taxon>
        <taxon>Pseudomonadati</taxon>
        <taxon>Myxococcota</taxon>
        <taxon>Polyangia</taxon>
        <taxon>Nannocystales</taxon>
        <taxon>Nannocystaceae</taxon>
        <taxon>Enhygromyxa</taxon>
    </lineage>
</organism>
<evidence type="ECO:0008006" key="4">
    <source>
        <dbReference type="Google" id="ProtNLM"/>
    </source>
</evidence>
<gene>
    <name evidence="2" type="ORF">ENSA7_70320</name>
</gene>
<evidence type="ECO:0000256" key="1">
    <source>
        <dbReference type="SAM" id="SignalP"/>
    </source>
</evidence>
<evidence type="ECO:0000313" key="3">
    <source>
        <dbReference type="Proteomes" id="UP000238823"/>
    </source>
</evidence>
<evidence type="ECO:0000313" key="2">
    <source>
        <dbReference type="EMBL" id="PRP96218.1"/>
    </source>
</evidence>
<feature type="chain" id="PRO_5015485249" description="DUF2330 domain-containing protein" evidence="1">
    <location>
        <begin position="33"/>
        <end position="574"/>
    </location>
</feature>